<feature type="transmembrane region" description="Helical" evidence="5">
    <location>
        <begin position="12"/>
        <end position="37"/>
    </location>
</feature>
<dbReference type="InterPro" id="IPR002781">
    <property type="entry name" value="TM_pro_TauE-like"/>
</dbReference>
<keyword evidence="3 5" id="KW-1133">Transmembrane helix</keyword>
<dbReference type="PANTHER" id="PTHR43701:SF2">
    <property type="entry name" value="MEMBRANE TRANSPORTER PROTEIN YJNA-RELATED"/>
    <property type="match status" value="1"/>
</dbReference>
<feature type="transmembrane region" description="Helical" evidence="5">
    <location>
        <begin position="248"/>
        <end position="267"/>
    </location>
</feature>
<comment type="subcellular location">
    <subcellularLocation>
        <location evidence="5">Cell membrane</location>
        <topology evidence="5">Multi-pass membrane protein</topology>
    </subcellularLocation>
    <subcellularLocation>
        <location evidence="1">Membrane</location>
        <topology evidence="1">Multi-pass membrane protein</topology>
    </subcellularLocation>
</comment>
<feature type="transmembrane region" description="Helical" evidence="5">
    <location>
        <begin position="69"/>
        <end position="93"/>
    </location>
</feature>
<keyword evidence="2 5" id="KW-0812">Transmembrane</keyword>
<feature type="transmembrane region" description="Helical" evidence="5">
    <location>
        <begin position="152"/>
        <end position="182"/>
    </location>
</feature>
<evidence type="ECO:0000313" key="6">
    <source>
        <dbReference type="EMBL" id="ADB42876.1"/>
    </source>
</evidence>
<feature type="transmembrane region" description="Helical" evidence="5">
    <location>
        <begin position="113"/>
        <end position="131"/>
    </location>
</feature>
<keyword evidence="6" id="KW-0614">Plasmid</keyword>
<keyword evidence="4 5" id="KW-0472">Membrane</keyword>
<evidence type="ECO:0000313" key="7">
    <source>
        <dbReference type="Proteomes" id="UP000002028"/>
    </source>
</evidence>
<accession>D2QVP4</accession>
<gene>
    <name evidence="6" type="ordered locus">Slin_6931</name>
</gene>
<reference evidence="6 7" key="1">
    <citation type="journal article" date="2010" name="Stand. Genomic Sci.">
        <title>Complete genome sequence of Spirosoma linguale type strain (1).</title>
        <authorList>
            <person name="Lail K."/>
            <person name="Sikorski J."/>
            <person name="Saunders E."/>
            <person name="Lapidus A."/>
            <person name="Glavina Del Rio T."/>
            <person name="Copeland A."/>
            <person name="Tice H."/>
            <person name="Cheng J.-F."/>
            <person name="Lucas S."/>
            <person name="Nolan M."/>
            <person name="Bruce D."/>
            <person name="Goodwin L."/>
            <person name="Pitluck S."/>
            <person name="Ivanova N."/>
            <person name="Mavromatis K."/>
            <person name="Ovchinnikova G."/>
            <person name="Pati A."/>
            <person name="Chen A."/>
            <person name="Palaniappan K."/>
            <person name="Land M."/>
            <person name="Hauser L."/>
            <person name="Chang Y.-J."/>
            <person name="Jeffries C.D."/>
            <person name="Chain P."/>
            <person name="Brettin T."/>
            <person name="Detter J.C."/>
            <person name="Schuetze A."/>
            <person name="Rohde M."/>
            <person name="Tindall B.J."/>
            <person name="Goeker M."/>
            <person name="Bristow J."/>
            <person name="Eisen J.A."/>
            <person name="Markowitz V."/>
            <person name="Hugenholtz P."/>
            <person name="Kyrpides N.C."/>
            <person name="Klenk H.-P."/>
            <person name="Chen F."/>
        </authorList>
    </citation>
    <scope>NUCLEOTIDE SEQUENCE [LARGE SCALE GENOMIC DNA]</scope>
    <source>
        <strain evidence="7">ATCC 33905 / DSM 74 / LMG 10896 / Claus 1</strain>
    </source>
</reference>
<evidence type="ECO:0000256" key="5">
    <source>
        <dbReference type="RuleBase" id="RU363041"/>
    </source>
</evidence>
<dbReference type="KEGG" id="sli:Slin_6931"/>
<feature type="transmembrane region" description="Helical" evidence="5">
    <location>
        <begin position="213"/>
        <end position="236"/>
    </location>
</feature>
<feature type="transmembrane region" description="Helical" evidence="5">
    <location>
        <begin position="188"/>
        <end position="206"/>
    </location>
</feature>
<feature type="transmembrane region" description="Helical" evidence="5">
    <location>
        <begin position="43"/>
        <end position="62"/>
    </location>
</feature>
<organism evidence="6 7">
    <name type="scientific">Spirosoma linguale (strain ATCC 33905 / DSM 74 / LMG 10896 / Claus 1)</name>
    <dbReference type="NCBI Taxonomy" id="504472"/>
    <lineage>
        <taxon>Bacteria</taxon>
        <taxon>Pseudomonadati</taxon>
        <taxon>Bacteroidota</taxon>
        <taxon>Cytophagia</taxon>
        <taxon>Cytophagales</taxon>
        <taxon>Cytophagaceae</taxon>
        <taxon>Spirosoma</taxon>
    </lineage>
</organism>
<evidence type="ECO:0000256" key="2">
    <source>
        <dbReference type="ARBA" id="ARBA00022692"/>
    </source>
</evidence>
<dbReference type="PANTHER" id="PTHR43701">
    <property type="entry name" value="MEMBRANE TRANSPORTER PROTEIN MJ0441-RELATED"/>
    <property type="match status" value="1"/>
</dbReference>
<geneLocation type="plasmid" evidence="6 7">
    <name>pSLIN02</name>
</geneLocation>
<protein>
    <recommendedName>
        <fullName evidence="5">Probable membrane transporter protein</fullName>
    </recommendedName>
</protein>
<dbReference type="Pfam" id="PF01925">
    <property type="entry name" value="TauE"/>
    <property type="match status" value="1"/>
</dbReference>
<evidence type="ECO:0000256" key="3">
    <source>
        <dbReference type="ARBA" id="ARBA00022989"/>
    </source>
</evidence>
<dbReference type="HOGENOM" id="CLU_045498_5_0_10"/>
<evidence type="ECO:0000256" key="1">
    <source>
        <dbReference type="ARBA" id="ARBA00004141"/>
    </source>
</evidence>
<dbReference type="Proteomes" id="UP000002028">
    <property type="component" value="Plasmid pSLIN02"/>
</dbReference>
<dbReference type="EMBL" id="CP001771">
    <property type="protein sequence ID" value="ADB42876.1"/>
    <property type="molecule type" value="Genomic_DNA"/>
</dbReference>
<comment type="similarity">
    <text evidence="5">Belongs to the 4-toluene sulfonate uptake permease (TSUP) (TC 2.A.102) family.</text>
</comment>
<sequence>MTTLQVAGFSSSILIGISLGLLGGGGSILTLPVLVYLLHINPILSTAYSLFIVGTTSLVGSINYMKQGLINYSAAVAFALPSLVTVILARQFMLPHIPARLPLWAGFELTKPVALMVLFALIMLAAAYSMIRENKAVSVTEREDKGTNFPVIALEGGLVGLVTGIVGAGGGFLIIPTLVLFARLPMKTAIGSSLLIIAFNSLVGFTSSPADQVIDWGFLSVFTALSVGGIFLGSQLARYIAGQHLRKAFGWFVLGMGVFILAKELLFR</sequence>
<proteinExistence type="inferred from homology"/>
<keyword evidence="7" id="KW-1185">Reference proteome</keyword>
<name>D2QVP4_SPILD</name>
<dbReference type="GO" id="GO:0005886">
    <property type="term" value="C:plasma membrane"/>
    <property type="evidence" value="ECO:0007669"/>
    <property type="project" value="UniProtKB-SubCell"/>
</dbReference>
<evidence type="ECO:0000256" key="4">
    <source>
        <dbReference type="ARBA" id="ARBA00023136"/>
    </source>
</evidence>
<dbReference type="InterPro" id="IPR051598">
    <property type="entry name" value="TSUP/Inactive_protease-like"/>
</dbReference>
<dbReference type="RefSeq" id="WP_012931355.1">
    <property type="nucleotide sequence ID" value="NC_013732.1"/>
</dbReference>
<dbReference type="AlphaFoldDB" id="D2QVP4"/>
<keyword evidence="5" id="KW-1003">Cell membrane</keyword>